<dbReference type="InterPro" id="IPR001173">
    <property type="entry name" value="Glyco_trans_2-like"/>
</dbReference>
<protein>
    <submittedName>
        <fullName evidence="3">DUF4214 domain-containing protein</fullName>
    </submittedName>
</protein>
<dbReference type="InterPro" id="IPR025282">
    <property type="entry name" value="DUF4214"/>
</dbReference>
<dbReference type="Pfam" id="PF13946">
    <property type="entry name" value="DUF4214"/>
    <property type="match status" value="1"/>
</dbReference>
<evidence type="ECO:0000313" key="4">
    <source>
        <dbReference type="Proteomes" id="UP000441523"/>
    </source>
</evidence>
<dbReference type="AlphaFoldDB" id="A0A6N6MV36"/>
<dbReference type="EMBL" id="VZZJ01000003">
    <property type="protein sequence ID" value="KAB1075344.1"/>
    <property type="molecule type" value="Genomic_DNA"/>
</dbReference>
<proteinExistence type="predicted"/>
<feature type="domain" description="Glycosyltransferase 2-like" evidence="1">
    <location>
        <begin position="104"/>
        <end position="153"/>
    </location>
</feature>
<reference evidence="3 4" key="1">
    <citation type="submission" date="2019-09" db="EMBL/GenBank/DDBJ databases">
        <title>YIM 132548 draft genome.</title>
        <authorList>
            <person name="Jiang L."/>
        </authorList>
    </citation>
    <scope>NUCLEOTIDE SEQUENCE [LARGE SCALE GENOMIC DNA]</scope>
    <source>
        <strain evidence="3 4">YIM 132548</strain>
    </source>
</reference>
<sequence length="502" mass="56961">MLNDQPVDQDVPPSPEEDRTYADGRLDVIVRFHDAKRLAELSRCIFSLVCQRYRPLTIHLCTQRFTQDDIAATKAVLAPILELATGVTLNLLNFEGEEPKDARSALLNLGIRNARGRYLAFLDYDDVIYPDAYTLVVRELASTGYALAFGGINVKWVDLFDDCGIVLKKHKMFNGSGIVDLFRENFCPIHSYVLERWRIDAEDLYFDLKFWCLEDYDFLLRLCAKYRASFRHKDTLIGDYFWKDDGSNTSEVDRAVDAVKAEGWRAARAQIDQRRNLRVSPSVQLSIGISPADPLLTVREVSKRPVPSGGGVGLDVLDFAASLHARNSGAPRVSLDEDFRTVFRDFDTEYYFAKYSEIESAELDPLADYARAGWLNERVPSPNFGTRAYLAANPQVRAALLALHGRLDEATNRAALDRFMAWERERVWRFARDSNQTDTYFLRYAYHMLLHRPPDADGLAYFQSVIAGDLDRRGEVIAQLTTSPEYQSRLASGARGLLPAEP</sequence>
<evidence type="ECO:0000259" key="1">
    <source>
        <dbReference type="Pfam" id="PF00535"/>
    </source>
</evidence>
<feature type="domain" description="DUF4214" evidence="2">
    <location>
        <begin position="434"/>
        <end position="488"/>
    </location>
</feature>
<organism evidence="3 4">
    <name type="scientific">Methylobacterium planeticum</name>
    <dbReference type="NCBI Taxonomy" id="2615211"/>
    <lineage>
        <taxon>Bacteria</taxon>
        <taxon>Pseudomonadati</taxon>
        <taxon>Pseudomonadota</taxon>
        <taxon>Alphaproteobacteria</taxon>
        <taxon>Hyphomicrobiales</taxon>
        <taxon>Methylobacteriaceae</taxon>
        <taxon>Methylobacterium</taxon>
    </lineage>
</organism>
<dbReference type="RefSeq" id="WP_150962211.1">
    <property type="nucleotide sequence ID" value="NZ_VZZJ01000003.1"/>
</dbReference>
<name>A0A6N6MV36_9HYPH</name>
<dbReference type="Gene3D" id="3.90.550.10">
    <property type="entry name" value="Spore Coat Polysaccharide Biosynthesis Protein SpsA, Chain A"/>
    <property type="match status" value="1"/>
</dbReference>
<dbReference type="SUPFAM" id="SSF53448">
    <property type="entry name" value="Nucleotide-diphospho-sugar transferases"/>
    <property type="match status" value="1"/>
</dbReference>
<comment type="caution">
    <text evidence="3">The sequence shown here is derived from an EMBL/GenBank/DDBJ whole genome shotgun (WGS) entry which is preliminary data.</text>
</comment>
<keyword evidence="4" id="KW-1185">Reference proteome</keyword>
<evidence type="ECO:0000313" key="3">
    <source>
        <dbReference type="EMBL" id="KAB1075344.1"/>
    </source>
</evidence>
<dbReference type="Proteomes" id="UP000441523">
    <property type="component" value="Unassembled WGS sequence"/>
</dbReference>
<dbReference type="Pfam" id="PF00535">
    <property type="entry name" value="Glycos_transf_2"/>
    <property type="match status" value="1"/>
</dbReference>
<dbReference type="InterPro" id="IPR029044">
    <property type="entry name" value="Nucleotide-diphossugar_trans"/>
</dbReference>
<accession>A0A6N6MV36</accession>
<gene>
    <name evidence="3" type="ORF">F6X51_05545</name>
</gene>
<evidence type="ECO:0000259" key="2">
    <source>
        <dbReference type="Pfam" id="PF13946"/>
    </source>
</evidence>